<dbReference type="PANTHER" id="PTHR30055">
    <property type="entry name" value="HTH-TYPE TRANSCRIPTIONAL REGULATOR RUTR"/>
    <property type="match status" value="1"/>
</dbReference>
<sequence length="200" mass="21889">MTTRPTRKNNPEALRAKLLDCAAGTIIEHGLPALTLENVARQAGVSKGGLLHHYPGKDALIDGLFEQVVTWFGGLIEAALEPDETCHARFSRAYLRVIAGLDMARPEEKRLSVLILMLSSDPRYCTRWNSWVEARLDDHRLTDGTPLARSLRLAADGLWLSDLGGGPDSGPETRREILQFLQDLDALPALRGGGSPSGER</sequence>
<gene>
    <name evidence="6" type="ORF">OEG82_02860</name>
</gene>
<evidence type="ECO:0000256" key="4">
    <source>
        <dbReference type="PROSITE-ProRule" id="PRU00335"/>
    </source>
</evidence>
<evidence type="ECO:0000313" key="6">
    <source>
        <dbReference type="EMBL" id="MCY0092983.1"/>
    </source>
</evidence>
<keyword evidence="7" id="KW-1185">Reference proteome</keyword>
<dbReference type="Pfam" id="PF00440">
    <property type="entry name" value="TetR_N"/>
    <property type="match status" value="1"/>
</dbReference>
<dbReference type="InterPro" id="IPR009057">
    <property type="entry name" value="Homeodomain-like_sf"/>
</dbReference>
<dbReference type="PROSITE" id="PS50977">
    <property type="entry name" value="HTH_TETR_2"/>
    <property type="match status" value="1"/>
</dbReference>
<evidence type="ECO:0000256" key="2">
    <source>
        <dbReference type="ARBA" id="ARBA00023125"/>
    </source>
</evidence>
<dbReference type="SUPFAM" id="SSF46689">
    <property type="entry name" value="Homeodomain-like"/>
    <property type="match status" value="1"/>
</dbReference>
<keyword evidence="1" id="KW-0805">Transcription regulation</keyword>
<name>A0ABT3YAT5_9HYPH</name>
<dbReference type="PRINTS" id="PR00455">
    <property type="entry name" value="HTHTETR"/>
</dbReference>
<dbReference type="InterPro" id="IPR036271">
    <property type="entry name" value="Tet_transcr_reg_TetR-rel_C_sf"/>
</dbReference>
<keyword evidence="2 4" id="KW-0238">DNA-binding</keyword>
<evidence type="ECO:0000259" key="5">
    <source>
        <dbReference type="PROSITE" id="PS50977"/>
    </source>
</evidence>
<evidence type="ECO:0000256" key="1">
    <source>
        <dbReference type="ARBA" id="ARBA00023015"/>
    </source>
</evidence>
<accession>A0ABT3YAT5</accession>
<dbReference type="EMBL" id="JAOVZQ010000001">
    <property type="protein sequence ID" value="MCY0092983.1"/>
    <property type="molecule type" value="Genomic_DNA"/>
</dbReference>
<keyword evidence="3" id="KW-0804">Transcription</keyword>
<dbReference type="Gene3D" id="1.10.357.10">
    <property type="entry name" value="Tetracycline Repressor, domain 2"/>
    <property type="match status" value="1"/>
</dbReference>
<dbReference type="InterPro" id="IPR001647">
    <property type="entry name" value="HTH_TetR"/>
</dbReference>
<proteinExistence type="predicted"/>
<evidence type="ECO:0000256" key="3">
    <source>
        <dbReference type="ARBA" id="ARBA00023163"/>
    </source>
</evidence>
<dbReference type="SUPFAM" id="SSF48498">
    <property type="entry name" value="Tetracyclin repressor-like, C-terminal domain"/>
    <property type="match status" value="1"/>
</dbReference>
<feature type="domain" description="HTH tetR-type" evidence="5">
    <location>
        <begin position="12"/>
        <end position="72"/>
    </location>
</feature>
<dbReference type="Proteomes" id="UP001081283">
    <property type="component" value="Unassembled WGS sequence"/>
</dbReference>
<organism evidence="6 7">
    <name type="scientific">Hoeflea ulvae</name>
    <dbReference type="NCBI Taxonomy" id="2983764"/>
    <lineage>
        <taxon>Bacteria</taxon>
        <taxon>Pseudomonadati</taxon>
        <taxon>Pseudomonadota</taxon>
        <taxon>Alphaproteobacteria</taxon>
        <taxon>Hyphomicrobiales</taxon>
        <taxon>Rhizobiaceae</taxon>
        <taxon>Hoeflea</taxon>
    </lineage>
</organism>
<dbReference type="Pfam" id="PF17937">
    <property type="entry name" value="TetR_C_28"/>
    <property type="match status" value="1"/>
</dbReference>
<evidence type="ECO:0000313" key="7">
    <source>
        <dbReference type="Proteomes" id="UP001081283"/>
    </source>
</evidence>
<comment type="caution">
    <text evidence="6">The sequence shown here is derived from an EMBL/GenBank/DDBJ whole genome shotgun (WGS) entry which is preliminary data.</text>
</comment>
<reference evidence="6" key="1">
    <citation type="submission" date="2022-10" db="EMBL/GenBank/DDBJ databases">
        <title>Hoeflea sp. J2-29, isolated from marine algae.</title>
        <authorList>
            <person name="Kristyanto S."/>
            <person name="Kim J.M."/>
            <person name="Jeon C.O."/>
        </authorList>
    </citation>
    <scope>NUCLEOTIDE SEQUENCE</scope>
    <source>
        <strain evidence="6">J2-29</strain>
    </source>
</reference>
<dbReference type="InterPro" id="IPR050109">
    <property type="entry name" value="HTH-type_TetR-like_transc_reg"/>
</dbReference>
<dbReference type="PANTHER" id="PTHR30055:SF234">
    <property type="entry name" value="HTH-TYPE TRANSCRIPTIONAL REGULATOR BETI"/>
    <property type="match status" value="1"/>
</dbReference>
<dbReference type="RefSeq" id="WP_267610964.1">
    <property type="nucleotide sequence ID" value="NZ_JAOVZQ010000001.1"/>
</dbReference>
<protein>
    <submittedName>
        <fullName evidence="6">TetR/AcrR family transcriptional regulator</fullName>
    </submittedName>
</protein>
<dbReference type="InterPro" id="IPR041479">
    <property type="entry name" value="TetR_CgmR_C"/>
</dbReference>
<feature type="DNA-binding region" description="H-T-H motif" evidence="4">
    <location>
        <begin position="35"/>
        <end position="54"/>
    </location>
</feature>